<keyword evidence="1" id="KW-0378">Hydrolase</keyword>
<dbReference type="InterPro" id="IPR023214">
    <property type="entry name" value="HAD_sf"/>
</dbReference>
<evidence type="ECO:0000256" key="1">
    <source>
        <dbReference type="ARBA" id="ARBA00022801"/>
    </source>
</evidence>
<dbReference type="PANTHER" id="PTHR43316">
    <property type="entry name" value="HYDROLASE, HALOACID DELAHOGENASE-RELATED"/>
    <property type="match status" value="1"/>
</dbReference>
<dbReference type="GO" id="GO:0016787">
    <property type="term" value="F:hydrolase activity"/>
    <property type="evidence" value="ECO:0007669"/>
    <property type="project" value="UniProtKB-KW"/>
</dbReference>
<dbReference type="CDD" id="cd07515">
    <property type="entry name" value="HAD-like"/>
    <property type="match status" value="1"/>
</dbReference>
<organism evidence="2 3">
    <name type="scientific">Azospirillum humicireducens</name>
    <dbReference type="NCBI Taxonomy" id="1226968"/>
    <lineage>
        <taxon>Bacteria</taxon>
        <taxon>Pseudomonadati</taxon>
        <taxon>Pseudomonadota</taxon>
        <taxon>Alphaproteobacteria</taxon>
        <taxon>Rhodospirillales</taxon>
        <taxon>Azospirillaceae</taxon>
        <taxon>Azospirillum</taxon>
    </lineage>
</organism>
<dbReference type="InterPro" id="IPR023198">
    <property type="entry name" value="PGP-like_dom2"/>
</dbReference>
<dbReference type="OrthoDB" id="6101375at2"/>
<dbReference type="Gene3D" id="3.40.50.1000">
    <property type="entry name" value="HAD superfamily/HAD-like"/>
    <property type="match status" value="1"/>
</dbReference>
<dbReference type="EMBL" id="CP015285">
    <property type="protein sequence ID" value="ANC90776.1"/>
    <property type="molecule type" value="Genomic_DNA"/>
</dbReference>
<name>A0A160JDN7_9PROT</name>
<dbReference type="SFLD" id="SFLDS00003">
    <property type="entry name" value="Haloacid_Dehalogenase"/>
    <property type="match status" value="1"/>
</dbReference>
<dbReference type="Gene3D" id="1.10.150.240">
    <property type="entry name" value="Putative phosphatase, domain 2"/>
    <property type="match status" value="1"/>
</dbReference>
<dbReference type="InterPro" id="IPR036412">
    <property type="entry name" value="HAD-like_sf"/>
</dbReference>
<evidence type="ECO:0000313" key="3">
    <source>
        <dbReference type="Proteomes" id="UP000077405"/>
    </source>
</evidence>
<dbReference type="Proteomes" id="UP000077405">
    <property type="component" value="Chromosome"/>
</dbReference>
<dbReference type="Pfam" id="PF00702">
    <property type="entry name" value="Hydrolase"/>
    <property type="match status" value="1"/>
</dbReference>
<dbReference type="STRING" id="1226968.A6A40_02025"/>
<dbReference type="AlphaFoldDB" id="A0A160JDN7"/>
<gene>
    <name evidence="2" type="ORF">A6A40_02025</name>
</gene>
<protein>
    <submittedName>
        <fullName evidence="2">Haloacid dehalogenase</fullName>
    </submittedName>
</protein>
<dbReference type="KEGG" id="ahu:A6A40_02025"/>
<keyword evidence="3" id="KW-1185">Reference proteome</keyword>
<dbReference type="RefSeq" id="WP_063633885.1">
    <property type="nucleotide sequence ID" value="NZ_CP015285.1"/>
</dbReference>
<proteinExistence type="predicted"/>
<dbReference type="SFLD" id="SFLDG01129">
    <property type="entry name" value="C1.5:_HAD__Beta-PGM__Phosphata"/>
    <property type="match status" value="1"/>
</dbReference>
<dbReference type="InterPro" id="IPR051540">
    <property type="entry name" value="S-2-haloacid_dehalogenase"/>
</dbReference>
<reference evidence="2 3" key="1">
    <citation type="journal article" date="2013" name="Int. J. Syst. Evol. Microbiol.">
        <title>Azospirillum humicireducens sp. nov., a nitrogen-fixing bacterium isolated from a microbial fuel cell.</title>
        <authorList>
            <person name="Zhou S."/>
            <person name="Han L."/>
            <person name="Wang Y."/>
            <person name="Yang G."/>
            <person name="Zhuang L."/>
            <person name="Hu P."/>
        </authorList>
    </citation>
    <scope>NUCLEOTIDE SEQUENCE [LARGE SCALE GENOMIC DNA]</scope>
    <source>
        <strain evidence="2 3">SgZ-5</strain>
    </source>
</reference>
<dbReference type="SUPFAM" id="SSF56784">
    <property type="entry name" value="HAD-like"/>
    <property type="match status" value="1"/>
</dbReference>
<sequence length="241" mass="26786">MNGIHRPGGAPGTQTFETIGFDGDDTLWHNESLFSMTQDRFRALLAHAADPTDLDRRLLEAERANLRVYGYGIKGFVLSMIETAIAVTDGNVAARDLQSLIDFGKAMLDHPVELLPGVAEVVEALSSRYRLVLITKGDLFDQESKIARSGLSDLFHAVEIVSEKDPSTYRRVMNRHGIEPERFLMVGNSVRSDILPVLATGAHAVHIPYAITWAHEEAEVPDDHYRRLDSVRDLPALLSAW</sequence>
<dbReference type="PANTHER" id="PTHR43316:SF8">
    <property type="entry name" value="HAD FAMILY HYDROLASE"/>
    <property type="match status" value="1"/>
</dbReference>
<accession>A0A160JDN7</accession>
<evidence type="ECO:0000313" key="2">
    <source>
        <dbReference type="EMBL" id="ANC90776.1"/>
    </source>
</evidence>